<evidence type="ECO:0000313" key="3">
    <source>
        <dbReference type="EMBL" id="MDA5194167.1"/>
    </source>
</evidence>
<evidence type="ECO:0000313" key="4">
    <source>
        <dbReference type="Proteomes" id="UP001141619"/>
    </source>
</evidence>
<dbReference type="SFLD" id="SFLDS00019">
    <property type="entry name" value="Glutathione_Transferase_(cytos"/>
    <property type="match status" value="1"/>
</dbReference>
<dbReference type="NCBIfam" id="NF007831">
    <property type="entry name" value="PRK10542.1"/>
    <property type="match status" value="1"/>
</dbReference>
<dbReference type="PROSITE" id="PS50405">
    <property type="entry name" value="GST_CTER"/>
    <property type="match status" value="1"/>
</dbReference>
<dbReference type="GO" id="GO:0004364">
    <property type="term" value="F:glutathione transferase activity"/>
    <property type="evidence" value="ECO:0007669"/>
    <property type="project" value="UniProtKB-EC"/>
</dbReference>
<gene>
    <name evidence="3" type="primary">gstA</name>
    <name evidence="3" type="ORF">NYP16_09415</name>
</gene>
<dbReference type="InterPro" id="IPR036282">
    <property type="entry name" value="Glutathione-S-Trfase_C_sf"/>
</dbReference>
<dbReference type="EC" id="2.5.1.18" evidence="3"/>
<accession>A0A9X3TZA7</accession>
<dbReference type="Gene3D" id="3.40.30.10">
    <property type="entry name" value="Glutaredoxin"/>
    <property type="match status" value="1"/>
</dbReference>
<comment type="caution">
    <text evidence="3">The sequence shown here is derived from an EMBL/GenBank/DDBJ whole genome shotgun (WGS) entry which is preliminary data.</text>
</comment>
<proteinExistence type="predicted"/>
<dbReference type="SUPFAM" id="SSF52833">
    <property type="entry name" value="Thioredoxin-like"/>
    <property type="match status" value="1"/>
</dbReference>
<reference evidence="3" key="1">
    <citation type="submission" date="2022-08" db="EMBL/GenBank/DDBJ databases">
        <authorList>
            <person name="Vandamme P."/>
            <person name="Hettiarachchi A."/>
            <person name="Peeters C."/>
            <person name="Cnockaert M."/>
            <person name="Carlier A."/>
        </authorList>
    </citation>
    <scope>NUCLEOTIDE SEQUENCE</scope>
    <source>
        <strain evidence="3">LMG 31809</strain>
    </source>
</reference>
<protein>
    <submittedName>
        <fullName evidence="3">Glutathione transferase GstA</fullName>
        <ecNumber evidence="3">2.5.1.18</ecNumber>
    </submittedName>
</protein>
<dbReference type="CDD" id="cd03057">
    <property type="entry name" value="GST_N_Beta"/>
    <property type="match status" value="1"/>
</dbReference>
<feature type="domain" description="GST C-terminal" evidence="2">
    <location>
        <begin position="87"/>
        <end position="202"/>
    </location>
</feature>
<keyword evidence="3" id="KW-0808">Transferase</keyword>
<dbReference type="Pfam" id="PF13409">
    <property type="entry name" value="GST_N_2"/>
    <property type="match status" value="1"/>
</dbReference>
<feature type="domain" description="GST N-terminal" evidence="1">
    <location>
        <begin position="1"/>
        <end position="81"/>
    </location>
</feature>
<dbReference type="RefSeq" id="WP_274943871.1">
    <property type="nucleotide sequence ID" value="NZ_JANWOI010000003.1"/>
</dbReference>
<dbReference type="InterPro" id="IPR004046">
    <property type="entry name" value="GST_C"/>
</dbReference>
<dbReference type="Pfam" id="PF00043">
    <property type="entry name" value="GST_C"/>
    <property type="match status" value="1"/>
</dbReference>
<dbReference type="CDD" id="cd03188">
    <property type="entry name" value="GST_C_Beta"/>
    <property type="match status" value="1"/>
</dbReference>
<dbReference type="EMBL" id="JANWOI010000003">
    <property type="protein sequence ID" value="MDA5194167.1"/>
    <property type="molecule type" value="Genomic_DNA"/>
</dbReference>
<dbReference type="SFLD" id="SFLDG01150">
    <property type="entry name" value="Main.1:_Beta-like"/>
    <property type="match status" value="1"/>
</dbReference>
<dbReference type="SFLD" id="SFLDG00358">
    <property type="entry name" value="Main_(cytGST)"/>
    <property type="match status" value="1"/>
</dbReference>
<dbReference type="SUPFAM" id="SSF47616">
    <property type="entry name" value="GST C-terminal domain-like"/>
    <property type="match status" value="1"/>
</dbReference>
<sequence>MKLYYTPGACSLAPHIVAEEAGLKYDLVKVDLGTHKTESGVDYYSINPRGYVPALVLDGGATVTEVGSLIEYLSDQNPSAGLMPAVGSLDRVQTRSWIVFIATEIHKTFAPLFSPKTPAEMRETLIARLQTRFKELDERLATQDWIMGAHFSVVDAYAFTILNWSNFIKLDLSDYSHLVSYMARVAARPAVHAAMKAEGLVQ</sequence>
<name>A0A9X3TZA7_9PROT</name>
<dbReference type="Gene3D" id="1.20.1050.10">
    <property type="match status" value="1"/>
</dbReference>
<organism evidence="3 4">
    <name type="scientific">Govanella unica</name>
    <dbReference type="NCBI Taxonomy" id="2975056"/>
    <lineage>
        <taxon>Bacteria</taxon>
        <taxon>Pseudomonadati</taxon>
        <taxon>Pseudomonadota</taxon>
        <taxon>Alphaproteobacteria</taxon>
        <taxon>Emcibacterales</taxon>
        <taxon>Govanellaceae</taxon>
        <taxon>Govanella</taxon>
    </lineage>
</organism>
<dbReference type="InterPro" id="IPR036249">
    <property type="entry name" value="Thioredoxin-like_sf"/>
</dbReference>
<evidence type="ECO:0000259" key="2">
    <source>
        <dbReference type="PROSITE" id="PS50405"/>
    </source>
</evidence>
<evidence type="ECO:0000259" key="1">
    <source>
        <dbReference type="PROSITE" id="PS50404"/>
    </source>
</evidence>
<dbReference type="InterPro" id="IPR004045">
    <property type="entry name" value="Glutathione_S-Trfase_N"/>
</dbReference>
<dbReference type="InterPro" id="IPR040079">
    <property type="entry name" value="Glutathione_S-Trfase"/>
</dbReference>
<dbReference type="PROSITE" id="PS50404">
    <property type="entry name" value="GST_NTER"/>
    <property type="match status" value="1"/>
</dbReference>
<dbReference type="Proteomes" id="UP001141619">
    <property type="component" value="Unassembled WGS sequence"/>
</dbReference>
<keyword evidence="4" id="KW-1185">Reference proteome</keyword>
<dbReference type="AlphaFoldDB" id="A0A9X3TZA7"/>
<reference evidence="3" key="2">
    <citation type="journal article" date="2023" name="Syst. Appl. Microbiol.">
        <title>Govania unica gen. nov., sp. nov., a rare biosphere bacterium that represents a novel family in the class Alphaproteobacteria.</title>
        <authorList>
            <person name="Vandamme P."/>
            <person name="Peeters C."/>
            <person name="Hettiarachchi A."/>
            <person name="Cnockaert M."/>
            <person name="Carlier A."/>
        </authorList>
    </citation>
    <scope>NUCLEOTIDE SEQUENCE</scope>
    <source>
        <strain evidence="3">LMG 31809</strain>
    </source>
</reference>
<dbReference type="InterPro" id="IPR010987">
    <property type="entry name" value="Glutathione-S-Trfase_C-like"/>
</dbReference>
<dbReference type="PANTHER" id="PTHR44051">
    <property type="entry name" value="GLUTATHIONE S-TRANSFERASE-RELATED"/>
    <property type="match status" value="1"/>
</dbReference>
<dbReference type="PANTHER" id="PTHR44051:SF8">
    <property type="entry name" value="GLUTATHIONE S-TRANSFERASE GSTA"/>
    <property type="match status" value="1"/>
</dbReference>